<organism evidence="10 11">
    <name type="scientific">Pseudonocardia hispaniensis</name>
    <dbReference type="NCBI Taxonomy" id="904933"/>
    <lineage>
        <taxon>Bacteria</taxon>
        <taxon>Bacillati</taxon>
        <taxon>Actinomycetota</taxon>
        <taxon>Actinomycetes</taxon>
        <taxon>Pseudonocardiales</taxon>
        <taxon>Pseudonocardiaceae</taxon>
        <taxon>Pseudonocardia</taxon>
    </lineage>
</organism>
<evidence type="ECO:0000313" key="10">
    <source>
        <dbReference type="EMBL" id="MFC5993233.1"/>
    </source>
</evidence>
<feature type="transmembrane region" description="Helical" evidence="9">
    <location>
        <begin position="45"/>
        <end position="69"/>
    </location>
</feature>
<evidence type="ECO:0000256" key="9">
    <source>
        <dbReference type="SAM" id="Phobius"/>
    </source>
</evidence>
<reference evidence="11" key="1">
    <citation type="journal article" date="2019" name="Int. J. Syst. Evol. Microbiol.">
        <title>The Global Catalogue of Microorganisms (GCM) 10K type strain sequencing project: providing services to taxonomists for standard genome sequencing and annotation.</title>
        <authorList>
            <consortium name="The Broad Institute Genomics Platform"/>
            <consortium name="The Broad Institute Genome Sequencing Center for Infectious Disease"/>
            <person name="Wu L."/>
            <person name="Ma J."/>
        </authorList>
    </citation>
    <scope>NUCLEOTIDE SEQUENCE [LARGE SCALE GENOMIC DNA]</scope>
    <source>
        <strain evidence="11">CCM 8391</strain>
    </source>
</reference>
<dbReference type="EMBL" id="JBHSQW010000009">
    <property type="protein sequence ID" value="MFC5993233.1"/>
    <property type="molecule type" value="Genomic_DNA"/>
</dbReference>
<feature type="region of interest" description="Disordered" evidence="8">
    <location>
        <begin position="1"/>
        <end position="33"/>
    </location>
</feature>
<feature type="transmembrane region" description="Helical" evidence="9">
    <location>
        <begin position="330"/>
        <end position="350"/>
    </location>
</feature>
<evidence type="ECO:0000256" key="2">
    <source>
        <dbReference type="ARBA" id="ARBA00007935"/>
    </source>
</evidence>
<keyword evidence="5 9" id="KW-0812">Transmembrane</keyword>
<sequence>MQRFRSFSRASGTGRVTTQAETLDGRSSPGRAGPPAAASRWGFRVVLLALAVGVVLSVVAAVSVGPIGVPPSVVWRSVWAHLLDRAGSGDWPATQDTIVWEVRLPRVLLSVVVGAGLSVAGVVFQALVRNALADPYILGASSGASVGAAAVLLLGVLSSLGAYALAGGAFAGAAAAVTLVFLAAQDRGRVSPLRLVLCGVAVAGVCSSLTSLIVITDDDIDAARAVMSWTLGSLASARWDLLGLPSAVVVIGTLWLLLRARRLNSLSLGDETARTLGVDLRRFRAELIVVASLVTGAVVAVSGAIGFVGLMVPHMVRLVVGADHRRLLPVAALGGAIYLAWVDVAARTLLQPREIPIGVLTALLGGPFFVALIRRRGGDGATMR</sequence>
<accession>A0ABW1IXQ7</accession>
<feature type="transmembrane region" description="Helical" evidence="9">
    <location>
        <begin position="107"/>
        <end position="128"/>
    </location>
</feature>
<feature type="transmembrane region" description="Helical" evidence="9">
    <location>
        <begin position="163"/>
        <end position="183"/>
    </location>
</feature>
<evidence type="ECO:0000256" key="3">
    <source>
        <dbReference type="ARBA" id="ARBA00022448"/>
    </source>
</evidence>
<feature type="transmembrane region" description="Helical" evidence="9">
    <location>
        <begin position="195"/>
        <end position="216"/>
    </location>
</feature>
<keyword evidence="4" id="KW-1003">Cell membrane</keyword>
<keyword evidence="7 9" id="KW-0472">Membrane</keyword>
<keyword evidence="3" id="KW-0813">Transport</keyword>
<dbReference type="CDD" id="cd06550">
    <property type="entry name" value="TM_ABC_iron-siderophores_like"/>
    <property type="match status" value="1"/>
</dbReference>
<dbReference type="Gene3D" id="1.10.3470.10">
    <property type="entry name" value="ABC transporter involved in vitamin B12 uptake, BtuC"/>
    <property type="match status" value="1"/>
</dbReference>
<protein>
    <submittedName>
        <fullName evidence="10">FecCD family ABC transporter permease</fullName>
    </submittedName>
</protein>
<dbReference type="Proteomes" id="UP001596302">
    <property type="component" value="Unassembled WGS sequence"/>
</dbReference>
<gene>
    <name evidence="10" type="ORF">ACFQE5_03285</name>
</gene>
<keyword evidence="6 9" id="KW-1133">Transmembrane helix</keyword>
<dbReference type="PANTHER" id="PTHR30472">
    <property type="entry name" value="FERRIC ENTEROBACTIN TRANSPORT SYSTEM PERMEASE PROTEIN"/>
    <property type="match status" value="1"/>
</dbReference>
<dbReference type="SUPFAM" id="SSF81345">
    <property type="entry name" value="ABC transporter involved in vitamin B12 uptake, BtuC"/>
    <property type="match status" value="1"/>
</dbReference>
<dbReference type="InterPro" id="IPR000522">
    <property type="entry name" value="ABC_transptr_permease_BtuC"/>
</dbReference>
<evidence type="ECO:0000256" key="5">
    <source>
        <dbReference type="ARBA" id="ARBA00022692"/>
    </source>
</evidence>
<keyword evidence="11" id="KW-1185">Reference proteome</keyword>
<evidence type="ECO:0000313" key="11">
    <source>
        <dbReference type="Proteomes" id="UP001596302"/>
    </source>
</evidence>
<dbReference type="Pfam" id="PF01032">
    <property type="entry name" value="FecCD"/>
    <property type="match status" value="1"/>
</dbReference>
<feature type="transmembrane region" description="Helical" evidence="9">
    <location>
        <begin position="236"/>
        <end position="258"/>
    </location>
</feature>
<evidence type="ECO:0000256" key="8">
    <source>
        <dbReference type="SAM" id="MobiDB-lite"/>
    </source>
</evidence>
<comment type="caution">
    <text evidence="10">The sequence shown here is derived from an EMBL/GenBank/DDBJ whole genome shotgun (WGS) entry which is preliminary data.</text>
</comment>
<evidence type="ECO:0000256" key="7">
    <source>
        <dbReference type="ARBA" id="ARBA00023136"/>
    </source>
</evidence>
<evidence type="ECO:0000256" key="1">
    <source>
        <dbReference type="ARBA" id="ARBA00004651"/>
    </source>
</evidence>
<dbReference type="PANTHER" id="PTHR30472:SF67">
    <property type="entry name" value="PERMEASE OF ABC TRANSPORTER-RELATED"/>
    <property type="match status" value="1"/>
</dbReference>
<dbReference type="InterPro" id="IPR037294">
    <property type="entry name" value="ABC_BtuC-like"/>
</dbReference>
<proteinExistence type="inferred from homology"/>
<feature type="transmembrane region" description="Helical" evidence="9">
    <location>
        <begin position="357"/>
        <end position="374"/>
    </location>
</feature>
<comment type="subcellular location">
    <subcellularLocation>
        <location evidence="1">Cell membrane</location>
        <topology evidence="1">Multi-pass membrane protein</topology>
    </subcellularLocation>
</comment>
<feature type="transmembrane region" description="Helical" evidence="9">
    <location>
        <begin position="287"/>
        <end position="310"/>
    </location>
</feature>
<comment type="similarity">
    <text evidence="2">Belongs to the binding-protein-dependent transport system permease family. FecCD subfamily.</text>
</comment>
<evidence type="ECO:0000256" key="6">
    <source>
        <dbReference type="ARBA" id="ARBA00022989"/>
    </source>
</evidence>
<feature type="compositionally biased region" description="Polar residues" evidence="8">
    <location>
        <begin position="8"/>
        <end position="21"/>
    </location>
</feature>
<name>A0ABW1IXQ7_9PSEU</name>
<dbReference type="RefSeq" id="WP_379582606.1">
    <property type="nucleotide sequence ID" value="NZ_JBHSQW010000009.1"/>
</dbReference>
<feature type="transmembrane region" description="Helical" evidence="9">
    <location>
        <begin position="135"/>
        <end position="157"/>
    </location>
</feature>
<evidence type="ECO:0000256" key="4">
    <source>
        <dbReference type="ARBA" id="ARBA00022475"/>
    </source>
</evidence>